<organism evidence="1 2">
    <name type="scientific">Fibrobacter succinogenes (strain ATCC 19169 / S85)</name>
    <dbReference type="NCBI Taxonomy" id="59374"/>
    <lineage>
        <taxon>Bacteria</taxon>
        <taxon>Pseudomonadati</taxon>
        <taxon>Fibrobacterota</taxon>
        <taxon>Fibrobacteria</taxon>
        <taxon>Fibrobacterales</taxon>
        <taxon>Fibrobacteraceae</taxon>
        <taxon>Fibrobacter</taxon>
    </lineage>
</organism>
<evidence type="ECO:0000313" key="1">
    <source>
        <dbReference type="EMBL" id="ADL27106.1"/>
    </source>
</evidence>
<evidence type="ECO:0000313" key="2">
    <source>
        <dbReference type="Proteomes" id="UP000000517"/>
    </source>
</evidence>
<proteinExistence type="predicted"/>
<gene>
    <name evidence="1" type="ordered locus">FSU_1482</name>
</gene>
<dbReference type="HOGENOM" id="CLU_3343918_0_0_0"/>
<dbReference type="EMBL" id="CP002158">
    <property type="protein sequence ID" value="ADL27106.1"/>
    <property type="molecule type" value="Genomic_DNA"/>
</dbReference>
<accession>D9SAD9</accession>
<name>D9SAD9_FIBSS</name>
<sequence>MKYTQDFIIFSKISKNFIKINILYCKSIAILKFMLYI</sequence>
<dbReference type="Proteomes" id="UP000000517">
    <property type="component" value="Chromosome"/>
</dbReference>
<dbReference type="AlphaFoldDB" id="D9SAD9"/>
<protein>
    <submittedName>
        <fullName evidence="1">Uncharacterized protein</fullName>
    </submittedName>
</protein>
<dbReference type="STRING" id="59374.FSU_1482"/>
<reference evidence="2" key="1">
    <citation type="submission" date="2010-08" db="EMBL/GenBank/DDBJ databases">
        <title>Complete sequence of Fibrobacter succinogenes subsp. succinogenes S85.</title>
        <authorList>
            <person name="Durkin A.S."/>
            <person name="Nelson K.E."/>
            <person name="Morrison M."/>
            <person name="Forsberg C.W."/>
            <person name="Wilson D.B."/>
            <person name="Russell J.B."/>
            <person name="Cann I.K.O."/>
            <person name="Mackie R.I."/>
            <person name="White B.A."/>
        </authorList>
    </citation>
    <scope>NUCLEOTIDE SEQUENCE [LARGE SCALE GENOMIC DNA]</scope>
    <source>
        <strain evidence="2">ATCC 19169 / S85</strain>
    </source>
</reference>
<dbReference type="KEGG" id="fsc:FSU_1482"/>